<sequence length="280" mass="30193">MAPSKHKLSPRGAKSQHVSGSEDDFLPGLKEKSGSSVSGGRSLGQSLFKQSAPLAALQQPGLRLGWGQEESASAATPHTICVLFEDDSGDAPQTLALTDLEHQDRIWANNRREGVTTTPFPAAVIGRFAASTKRRHHDFASTANQPSRAAMIVKAKGTSGVLTFNDRKPQKQRRKKPVIDTPAPSHQPAGQVMLRYDNTPEGHQTALKLAIEEGLINPDEDDEVQAFMKTIRETPNRKLKDSNEELDKHITAGGAALGFINPNAPSSTPEDGQGDDIPKE</sequence>
<dbReference type="AlphaFoldDB" id="Q0V3W3"/>
<feature type="region of interest" description="Disordered" evidence="1">
    <location>
        <begin position="1"/>
        <end position="44"/>
    </location>
</feature>
<reference evidence="3" key="1">
    <citation type="journal article" date="2007" name="Plant Cell">
        <title>Dothideomycete-plant interactions illuminated by genome sequencing and EST analysis of the wheat pathogen Stagonospora nodorum.</title>
        <authorList>
            <person name="Hane J.K."/>
            <person name="Lowe R.G."/>
            <person name="Solomon P.S."/>
            <person name="Tan K.C."/>
            <person name="Schoch C.L."/>
            <person name="Spatafora J.W."/>
            <person name="Crous P.W."/>
            <person name="Kodira C."/>
            <person name="Birren B.W."/>
            <person name="Galagan J.E."/>
            <person name="Torriani S.F."/>
            <person name="McDonald B.A."/>
            <person name="Oliver R.P."/>
        </authorList>
    </citation>
    <scope>NUCLEOTIDE SEQUENCE [LARGE SCALE GENOMIC DNA]</scope>
    <source>
        <strain evidence="3">SN15 / ATCC MYA-4574 / FGSC 10173</strain>
    </source>
</reference>
<dbReference type="GeneID" id="5968791"/>
<organism evidence="2 3">
    <name type="scientific">Phaeosphaeria nodorum (strain SN15 / ATCC MYA-4574 / FGSC 10173)</name>
    <name type="common">Glume blotch fungus</name>
    <name type="synonym">Parastagonospora nodorum</name>
    <dbReference type="NCBI Taxonomy" id="321614"/>
    <lineage>
        <taxon>Eukaryota</taxon>
        <taxon>Fungi</taxon>
        <taxon>Dikarya</taxon>
        <taxon>Ascomycota</taxon>
        <taxon>Pezizomycotina</taxon>
        <taxon>Dothideomycetes</taxon>
        <taxon>Pleosporomycetidae</taxon>
        <taxon>Pleosporales</taxon>
        <taxon>Pleosporineae</taxon>
        <taxon>Phaeosphaeriaceae</taxon>
        <taxon>Parastagonospora</taxon>
    </lineage>
</organism>
<dbReference type="HOGENOM" id="CLU_994365_0_0_1"/>
<evidence type="ECO:0000313" key="3">
    <source>
        <dbReference type="Proteomes" id="UP000001055"/>
    </source>
</evidence>
<dbReference type="EMBL" id="CH445326">
    <property type="protein sequence ID" value="EAT90950.2"/>
    <property type="molecule type" value="Genomic_DNA"/>
</dbReference>
<evidence type="ECO:0000313" key="2">
    <source>
        <dbReference type="EMBL" id="EAT90950.2"/>
    </source>
</evidence>
<dbReference type="Proteomes" id="UP000001055">
    <property type="component" value="Unassembled WGS sequence"/>
</dbReference>
<protein>
    <submittedName>
        <fullName evidence="2">Uncharacterized protein</fullName>
    </submittedName>
</protein>
<feature type="compositionally biased region" description="Low complexity" evidence="1">
    <location>
        <begin position="34"/>
        <end position="44"/>
    </location>
</feature>
<dbReference type="RefSeq" id="XP_001791946.1">
    <property type="nucleotide sequence ID" value="XM_001791894.1"/>
</dbReference>
<gene>
    <name evidence="2" type="ORF">SNOG_01301</name>
</gene>
<dbReference type="KEGG" id="pno:SNOG_01301"/>
<feature type="region of interest" description="Disordered" evidence="1">
    <location>
        <begin position="256"/>
        <end position="280"/>
    </location>
</feature>
<accession>Q0V3W3</accession>
<evidence type="ECO:0000256" key="1">
    <source>
        <dbReference type="SAM" id="MobiDB-lite"/>
    </source>
</evidence>
<feature type="region of interest" description="Disordered" evidence="1">
    <location>
        <begin position="166"/>
        <end position="190"/>
    </location>
</feature>
<dbReference type="VEuPathDB" id="FungiDB:JI435_013010"/>
<dbReference type="InParanoid" id="Q0V3W3"/>
<name>Q0V3W3_PHANO</name>
<proteinExistence type="predicted"/>